<keyword evidence="2" id="KW-1185">Reference proteome</keyword>
<organism evidence="1 2">
    <name type="scientific">Lyngbya aestuarii BL J</name>
    <dbReference type="NCBI Taxonomy" id="1348334"/>
    <lineage>
        <taxon>Bacteria</taxon>
        <taxon>Bacillati</taxon>
        <taxon>Cyanobacteriota</taxon>
        <taxon>Cyanophyceae</taxon>
        <taxon>Oscillatoriophycideae</taxon>
        <taxon>Oscillatoriales</taxon>
        <taxon>Microcoleaceae</taxon>
        <taxon>Lyngbya</taxon>
    </lineage>
</organism>
<name>U7QPS8_9CYAN</name>
<gene>
    <name evidence="1" type="ORF">M595_0725</name>
</gene>
<protein>
    <submittedName>
        <fullName evidence="1">Uncharacterized protein</fullName>
    </submittedName>
</protein>
<accession>U7QPS8</accession>
<evidence type="ECO:0000313" key="1">
    <source>
        <dbReference type="EMBL" id="ERT09297.1"/>
    </source>
</evidence>
<dbReference type="Proteomes" id="UP000017127">
    <property type="component" value="Unassembled WGS sequence"/>
</dbReference>
<dbReference type="EMBL" id="AUZM01000004">
    <property type="protein sequence ID" value="ERT09297.1"/>
    <property type="molecule type" value="Genomic_DNA"/>
</dbReference>
<dbReference type="AlphaFoldDB" id="U7QPS8"/>
<evidence type="ECO:0000313" key="2">
    <source>
        <dbReference type="Proteomes" id="UP000017127"/>
    </source>
</evidence>
<sequence length="47" mass="5537">MLFSPNYSRIINPDVTLQTLKFSLNIQLKITDLYQQRLLDLGKIEKI</sequence>
<reference evidence="1 2" key="1">
    <citation type="journal article" date="2013" name="Front. Microbiol.">
        <title>Comparative genomic analyses of the cyanobacterium, Lyngbya aestuarii BL J, a powerful hydrogen producer.</title>
        <authorList>
            <person name="Kothari A."/>
            <person name="Vaughn M."/>
            <person name="Garcia-Pichel F."/>
        </authorList>
    </citation>
    <scope>NUCLEOTIDE SEQUENCE [LARGE SCALE GENOMIC DNA]</scope>
    <source>
        <strain evidence="1 2">BL J</strain>
    </source>
</reference>
<proteinExistence type="predicted"/>
<comment type="caution">
    <text evidence="1">The sequence shown here is derived from an EMBL/GenBank/DDBJ whole genome shotgun (WGS) entry which is preliminary data.</text>
</comment>